<comment type="caution">
    <text evidence="2">The sequence shown here is derived from an EMBL/GenBank/DDBJ whole genome shotgun (WGS) entry which is preliminary data.</text>
</comment>
<gene>
    <name evidence="2" type="ORF">IWT30_00779</name>
</gene>
<dbReference type="Proteomes" id="UP000198374">
    <property type="component" value="Unassembled WGS sequence"/>
</dbReference>
<evidence type="ECO:0000259" key="1">
    <source>
        <dbReference type="Pfam" id="PF13349"/>
    </source>
</evidence>
<dbReference type="InterPro" id="IPR025164">
    <property type="entry name" value="Toastrack_DUF4097"/>
</dbReference>
<organism evidence="2 3">
    <name type="scientific">Secundilactobacillus mixtipabuli</name>
    <dbReference type="NCBI Taxonomy" id="1435342"/>
    <lineage>
        <taxon>Bacteria</taxon>
        <taxon>Bacillati</taxon>
        <taxon>Bacillota</taxon>
        <taxon>Bacilli</taxon>
        <taxon>Lactobacillales</taxon>
        <taxon>Lactobacillaceae</taxon>
        <taxon>Secundilactobacillus</taxon>
    </lineage>
</organism>
<name>A0A1Z5IBC0_9LACO</name>
<keyword evidence="3" id="KW-1185">Reference proteome</keyword>
<dbReference type="Pfam" id="PF13349">
    <property type="entry name" value="DUF4097"/>
    <property type="match status" value="1"/>
</dbReference>
<protein>
    <recommendedName>
        <fullName evidence="1">DUF4097 domain-containing protein</fullName>
    </recommendedName>
</protein>
<sequence length="311" mass="33502">MKKTFITGLIILVIGGIMLAIGVGQGGLKSIYWHDGLKIDQHTTSMREIKNVDTIKIDGSNYGPIAIHRGHVAKVTVHAQKSNQIKTSVTGHELTISGHSRTHFMFGDFNDDNESPMIEVTVPKQTQIKTVDNSGDASLHVSDLTLASLSSTGYGDLNLESTTVTNEMNMPHQNYGDITMNGVTFNHGLNIDSSGDITIRNSHFMKADSRVHSADGDVSLVNNRWQNLSVSSASGDLNLEDQSIKGRLTANTDDGDITAHIIPRAGVAIHANSSTGDTSLYGKNRHDYGKVKPNGQAFELSSSNGDVTVAY</sequence>
<reference evidence="2 3" key="1">
    <citation type="submission" date="2015-11" db="EMBL/GenBank/DDBJ databases">
        <title>Draft genome sequences of new species of the genus Lactobacillus isolated from orchardgrass silage.</title>
        <authorList>
            <person name="Tohno M."/>
            <person name="Tanizawa Y."/>
            <person name="Arita M."/>
        </authorList>
    </citation>
    <scope>NUCLEOTIDE SEQUENCE [LARGE SCALE GENOMIC DNA]</scope>
    <source>
        <strain evidence="2 3">IWT30</strain>
    </source>
</reference>
<dbReference type="RefSeq" id="WP_089108619.1">
    <property type="nucleotide sequence ID" value="NZ_BCMF01000003.1"/>
</dbReference>
<evidence type="ECO:0000313" key="2">
    <source>
        <dbReference type="EMBL" id="GAW98820.1"/>
    </source>
</evidence>
<dbReference type="Gene3D" id="2.160.20.120">
    <property type="match status" value="1"/>
</dbReference>
<evidence type="ECO:0000313" key="3">
    <source>
        <dbReference type="Proteomes" id="UP000198374"/>
    </source>
</evidence>
<accession>A0A1Z5IBC0</accession>
<proteinExistence type="predicted"/>
<dbReference type="AlphaFoldDB" id="A0A1Z5IBC0"/>
<dbReference type="EMBL" id="BCMF01000003">
    <property type="protein sequence ID" value="GAW98820.1"/>
    <property type="molecule type" value="Genomic_DNA"/>
</dbReference>
<feature type="domain" description="DUF4097" evidence="1">
    <location>
        <begin position="55"/>
        <end position="309"/>
    </location>
</feature>
<dbReference type="OrthoDB" id="2321102at2"/>